<dbReference type="NCBIfam" id="NF033194">
    <property type="entry name" value="lipo_EMYY"/>
    <property type="match status" value="1"/>
</dbReference>
<protein>
    <submittedName>
        <fullName evidence="2">EMYY motif lipoprotein</fullName>
    </submittedName>
</protein>
<keyword evidence="1" id="KW-0175">Coiled coil</keyword>
<keyword evidence="3" id="KW-1185">Reference proteome</keyword>
<accession>A0ABV7NA54</accession>
<sequence>MKILINIALILIFVVLAAGCGSNFDAEFDDYMTSMEEVHALDEEYDEKIAQLDIDDLPEEVSTRNSEVNLEKLISISETLDQEIVPVVERMNDKVVGIEVTESSLVDLHETYIESMEVKQNFVQNLNDYVKTYSSSVRSTEELIQLSQDFMKNQSERDEVIESATKESESNEIEGLISQINDNSEELEEESQMLQLDESQSNKMAHIDDTMLPLIDSHIQSLNQMNLDTDRAMRVRSLTLEMYYGFKKYYQERKNTMEYNNRLQELQLQNILPLRETYEELDREYDTQIEEIESEL</sequence>
<comment type="caution">
    <text evidence="2">The sequence shown here is derived from an EMBL/GenBank/DDBJ whole genome shotgun (WGS) entry which is preliminary data.</text>
</comment>
<reference evidence="3" key="1">
    <citation type="journal article" date="2019" name="Int. J. Syst. Evol. Microbiol.">
        <title>The Global Catalogue of Microorganisms (GCM) 10K type strain sequencing project: providing services to taxonomists for standard genome sequencing and annotation.</title>
        <authorList>
            <consortium name="The Broad Institute Genomics Platform"/>
            <consortium name="The Broad Institute Genome Sequencing Center for Infectious Disease"/>
            <person name="Wu L."/>
            <person name="Ma J."/>
        </authorList>
    </citation>
    <scope>NUCLEOTIDE SEQUENCE [LARGE SCALE GENOMIC DNA]</scope>
    <source>
        <strain evidence="3">CCM 7756</strain>
    </source>
</reference>
<keyword evidence="2" id="KW-0449">Lipoprotein</keyword>
<organism evidence="2 3">
    <name type="scientific">Salinicoccus sesuvii</name>
    <dbReference type="NCBI Taxonomy" id="868281"/>
    <lineage>
        <taxon>Bacteria</taxon>
        <taxon>Bacillati</taxon>
        <taxon>Bacillota</taxon>
        <taxon>Bacilli</taxon>
        <taxon>Bacillales</taxon>
        <taxon>Staphylococcaceae</taxon>
        <taxon>Salinicoccus</taxon>
    </lineage>
</organism>
<gene>
    <name evidence="2" type="ORF">ACFOEO_12670</name>
</gene>
<dbReference type="Proteomes" id="UP001595637">
    <property type="component" value="Unassembled WGS sequence"/>
</dbReference>
<evidence type="ECO:0000313" key="2">
    <source>
        <dbReference type="EMBL" id="MFC3389435.1"/>
    </source>
</evidence>
<dbReference type="PROSITE" id="PS51257">
    <property type="entry name" value="PROKAR_LIPOPROTEIN"/>
    <property type="match status" value="1"/>
</dbReference>
<dbReference type="EMBL" id="JBHRVQ010000001">
    <property type="protein sequence ID" value="MFC3389435.1"/>
    <property type="molecule type" value="Genomic_DNA"/>
</dbReference>
<name>A0ABV7NA54_9STAP</name>
<proteinExistence type="predicted"/>
<evidence type="ECO:0000256" key="1">
    <source>
        <dbReference type="SAM" id="Coils"/>
    </source>
</evidence>
<dbReference type="RefSeq" id="WP_380656591.1">
    <property type="nucleotide sequence ID" value="NZ_JBHRVQ010000001.1"/>
</dbReference>
<evidence type="ECO:0000313" key="3">
    <source>
        <dbReference type="Proteomes" id="UP001595637"/>
    </source>
</evidence>
<dbReference type="InterPro" id="IPR048013">
    <property type="entry name" value="EMYY_lipop"/>
</dbReference>
<feature type="coiled-coil region" evidence="1">
    <location>
        <begin position="170"/>
        <end position="197"/>
    </location>
</feature>